<gene>
    <name evidence="2" type="ORF">C7402_105181</name>
</gene>
<comment type="caution">
    <text evidence="2">The sequence shown here is derived from an EMBL/GenBank/DDBJ whole genome shotgun (WGS) entry which is preliminary data.</text>
</comment>
<sequence length="476" mass="53245">MSHEIDFRYEPQGKTLETYILSTTRRTVIRGPLGSGKTNASCWKGFRILCAQEPDADGVRRTRGIAVRNTYSDLSSTTIKDWLDMFEDLGRYVAGGREPPTHYLSFDLDDGTSVEAEVMFIAFDRPEHVKKARGLQATWVWLNELKELSKAVVDMLDLRVGRYPKEVAPTWYGIFGDTNSPDDDHWLYQLAEEDKPEGWEFLAQPGGVIKQGDGYVPNPDAENLINLPPGYYELGMQGKKADWIKVNLANEYGFVIDGKPIHPDYVDSLHCRPLDLLPRSPIYIGVDFGLTPAAVFLQRKAMGGWRALSEVVATSLGAKKFAKEIQLHLETFYPENEVLPISGDPAGDQRSQSDDEDTPLKMLRAAGLEAKAAPTNDTALRYGAVDEVLTRMIDREPGFLIDPRCKVLRKALAGGYCFRRLAVTGERYADKAEKNMFSHVAEALQYALVGAGEHKHLVRRPRADGAKKRPPRAITD</sequence>
<dbReference type="Gene3D" id="3.40.50.300">
    <property type="entry name" value="P-loop containing nucleotide triphosphate hydrolases"/>
    <property type="match status" value="1"/>
</dbReference>
<evidence type="ECO:0000313" key="2">
    <source>
        <dbReference type="EMBL" id="PVX84340.1"/>
    </source>
</evidence>
<protein>
    <recommendedName>
        <fullName evidence="4">Phage terminase large subunit-like protein</fullName>
    </recommendedName>
</protein>
<name>A0ABX5KPQ2_9BURK</name>
<dbReference type="Proteomes" id="UP000245712">
    <property type="component" value="Unassembled WGS sequence"/>
</dbReference>
<dbReference type="InterPro" id="IPR027417">
    <property type="entry name" value="P-loop_NTPase"/>
</dbReference>
<reference evidence="2 3" key="1">
    <citation type="submission" date="2018-05" db="EMBL/GenBank/DDBJ databases">
        <title>Genomic Encyclopedia of Type Strains, Phase IV (KMG-V): Genome sequencing to study the core and pangenomes of soil and plant-associated prokaryotes.</title>
        <authorList>
            <person name="Whitman W."/>
        </authorList>
    </citation>
    <scope>NUCLEOTIDE SEQUENCE [LARGE SCALE GENOMIC DNA]</scope>
    <source>
        <strain evidence="2 3">SCZa-39</strain>
    </source>
</reference>
<evidence type="ECO:0000313" key="3">
    <source>
        <dbReference type="Proteomes" id="UP000245712"/>
    </source>
</evidence>
<dbReference type="Gene3D" id="3.30.420.280">
    <property type="match status" value="1"/>
</dbReference>
<keyword evidence="3" id="KW-1185">Reference proteome</keyword>
<dbReference type="RefSeq" id="WP_116610898.1">
    <property type="nucleotide sequence ID" value="NZ_QEOB01000005.1"/>
</dbReference>
<accession>A0ABX5KPQ2</accession>
<evidence type="ECO:0008006" key="4">
    <source>
        <dbReference type="Google" id="ProtNLM"/>
    </source>
</evidence>
<organism evidence="2 3">
    <name type="scientific">Paraburkholderia unamae</name>
    <dbReference type="NCBI Taxonomy" id="219649"/>
    <lineage>
        <taxon>Bacteria</taxon>
        <taxon>Pseudomonadati</taxon>
        <taxon>Pseudomonadota</taxon>
        <taxon>Betaproteobacteria</taxon>
        <taxon>Burkholderiales</taxon>
        <taxon>Burkholderiaceae</taxon>
        <taxon>Paraburkholderia</taxon>
    </lineage>
</organism>
<dbReference type="EMBL" id="QEOB01000005">
    <property type="protein sequence ID" value="PVX84340.1"/>
    <property type="molecule type" value="Genomic_DNA"/>
</dbReference>
<evidence type="ECO:0000256" key="1">
    <source>
        <dbReference type="SAM" id="MobiDB-lite"/>
    </source>
</evidence>
<proteinExistence type="predicted"/>
<feature type="region of interest" description="Disordered" evidence="1">
    <location>
        <begin position="457"/>
        <end position="476"/>
    </location>
</feature>